<name>A0A9W7ECE0_9STRA</name>
<dbReference type="PANTHER" id="PTHR10314">
    <property type="entry name" value="CYSTATHIONINE BETA-SYNTHASE"/>
    <property type="match status" value="1"/>
</dbReference>
<evidence type="ECO:0000259" key="2">
    <source>
        <dbReference type="Pfam" id="PF00291"/>
    </source>
</evidence>
<organism evidence="3 4">
    <name type="scientific">Triparma retinervis</name>
    <dbReference type="NCBI Taxonomy" id="2557542"/>
    <lineage>
        <taxon>Eukaryota</taxon>
        <taxon>Sar</taxon>
        <taxon>Stramenopiles</taxon>
        <taxon>Ochrophyta</taxon>
        <taxon>Bolidophyceae</taxon>
        <taxon>Parmales</taxon>
        <taxon>Triparmaceae</taxon>
        <taxon>Triparma</taxon>
    </lineage>
</organism>
<evidence type="ECO:0000256" key="1">
    <source>
        <dbReference type="SAM" id="SignalP"/>
    </source>
</evidence>
<feature type="domain" description="Tryptophan synthase beta chain-like PALP" evidence="2">
    <location>
        <begin position="74"/>
        <end position="363"/>
    </location>
</feature>
<sequence length="384" mass="40921">MFLKLQFLLFLAASSGLDAFVPKSAIKAQSALRLYSEGSETTAPALSTPVTTTAAATTNNNVVKFRRDYPKALDLIGNTPLCDITAICKPKNPGTRILGKCEFFNPGYSMKDRIIKNIFEQAEASGELKPGMTVVAASSGNTGCSVALMCAIKGYKAIVITNAKCSEEKCASIRAYGAELLISEKGQDYMQMELDMAAEDPSLYSVNQYNNLDNPGAHYQSTGPEIWAQTHGEITNFVAAGSTGGTISGIGGFLKSQNPNVHVTLADPRGSIFANFKATGVVKKGTPFLVEGVGKENIPGAMNFAVIDDTLTVTDKDAFTMCRTIASNTGLMVGGSSGLNAHAAAKLAEESEEPLTIVTMLCDLGVKYLSKVYNEEYLEEHDLK</sequence>
<keyword evidence="1" id="KW-0732">Signal</keyword>
<dbReference type="InterPro" id="IPR001926">
    <property type="entry name" value="TrpB-like_PALP"/>
</dbReference>
<protein>
    <recommendedName>
        <fullName evidence="2">Tryptophan synthase beta chain-like PALP domain-containing protein</fullName>
    </recommendedName>
</protein>
<feature type="chain" id="PRO_5040914300" description="Tryptophan synthase beta chain-like PALP domain-containing protein" evidence="1">
    <location>
        <begin position="20"/>
        <end position="384"/>
    </location>
</feature>
<dbReference type="OrthoDB" id="10259545at2759"/>
<proteinExistence type="predicted"/>
<dbReference type="Gene3D" id="3.40.50.1100">
    <property type="match status" value="2"/>
</dbReference>
<dbReference type="EMBL" id="BRXZ01001508">
    <property type="protein sequence ID" value="GMH72920.1"/>
    <property type="molecule type" value="Genomic_DNA"/>
</dbReference>
<dbReference type="InterPro" id="IPR036052">
    <property type="entry name" value="TrpB-like_PALP_sf"/>
</dbReference>
<feature type="signal peptide" evidence="1">
    <location>
        <begin position="1"/>
        <end position="19"/>
    </location>
</feature>
<accession>A0A9W7ECE0</accession>
<evidence type="ECO:0000313" key="4">
    <source>
        <dbReference type="Proteomes" id="UP001165082"/>
    </source>
</evidence>
<dbReference type="AlphaFoldDB" id="A0A9W7ECE0"/>
<dbReference type="Proteomes" id="UP001165082">
    <property type="component" value="Unassembled WGS sequence"/>
</dbReference>
<dbReference type="SUPFAM" id="SSF53686">
    <property type="entry name" value="Tryptophan synthase beta subunit-like PLP-dependent enzymes"/>
    <property type="match status" value="1"/>
</dbReference>
<evidence type="ECO:0000313" key="3">
    <source>
        <dbReference type="EMBL" id="GMH72920.1"/>
    </source>
</evidence>
<dbReference type="Pfam" id="PF00291">
    <property type="entry name" value="PALP"/>
    <property type="match status" value="1"/>
</dbReference>
<gene>
    <name evidence="3" type="ORF">TrRE_jg9269</name>
</gene>
<comment type="caution">
    <text evidence="3">The sequence shown here is derived from an EMBL/GenBank/DDBJ whole genome shotgun (WGS) entry which is preliminary data.</text>
</comment>
<keyword evidence="4" id="KW-1185">Reference proteome</keyword>
<reference evidence="3" key="1">
    <citation type="submission" date="2022-07" db="EMBL/GenBank/DDBJ databases">
        <title>Genome analysis of Parmales, a sister group of diatoms, reveals the evolutionary specialization of diatoms from phago-mixotrophs to photoautotrophs.</title>
        <authorList>
            <person name="Ban H."/>
            <person name="Sato S."/>
            <person name="Yoshikawa S."/>
            <person name="Kazumasa Y."/>
            <person name="Nakamura Y."/>
            <person name="Ichinomiya M."/>
            <person name="Saitoh K."/>
            <person name="Sato N."/>
            <person name="Blanc-Mathieu R."/>
            <person name="Endo H."/>
            <person name="Kuwata A."/>
            <person name="Ogata H."/>
        </authorList>
    </citation>
    <scope>NUCLEOTIDE SEQUENCE</scope>
</reference>
<dbReference type="InterPro" id="IPR050214">
    <property type="entry name" value="Cys_Synth/Cystath_Beta-Synth"/>
</dbReference>
<dbReference type="CDD" id="cd01561">
    <property type="entry name" value="CBS_like"/>
    <property type="match status" value="1"/>
</dbReference>